<evidence type="ECO:0000256" key="2">
    <source>
        <dbReference type="ARBA" id="ARBA00022737"/>
    </source>
</evidence>
<dbReference type="PANTHER" id="PTHR47997:SF34">
    <property type="entry name" value="TRANSCRIPTION FACTOR MYB86-LIKE"/>
    <property type="match status" value="1"/>
</dbReference>
<dbReference type="AlphaFoldDB" id="A0AAV2G814"/>
<evidence type="ECO:0000256" key="1">
    <source>
        <dbReference type="ARBA" id="ARBA00004123"/>
    </source>
</evidence>
<dbReference type="GO" id="GO:0005634">
    <property type="term" value="C:nucleus"/>
    <property type="evidence" value="ECO:0007669"/>
    <property type="project" value="UniProtKB-SubCell"/>
</dbReference>
<evidence type="ECO:0000256" key="7">
    <source>
        <dbReference type="SAM" id="MobiDB-lite"/>
    </source>
</evidence>
<proteinExistence type="predicted"/>
<evidence type="ECO:0000256" key="4">
    <source>
        <dbReference type="ARBA" id="ARBA00023125"/>
    </source>
</evidence>
<dbReference type="Pfam" id="PF00249">
    <property type="entry name" value="Myb_DNA-binding"/>
    <property type="match status" value="2"/>
</dbReference>
<protein>
    <submittedName>
        <fullName evidence="10">Uncharacterized protein</fullName>
    </submittedName>
</protein>
<feature type="domain" description="HTH myb-type" evidence="9">
    <location>
        <begin position="9"/>
        <end position="61"/>
    </location>
</feature>
<evidence type="ECO:0000313" key="11">
    <source>
        <dbReference type="Proteomes" id="UP001497516"/>
    </source>
</evidence>
<dbReference type="PROSITE" id="PS50090">
    <property type="entry name" value="MYB_LIKE"/>
    <property type="match status" value="2"/>
</dbReference>
<keyword evidence="2" id="KW-0677">Repeat</keyword>
<keyword evidence="6" id="KW-0539">Nucleus</keyword>
<dbReference type="Proteomes" id="UP001497516">
    <property type="component" value="Chromosome 8"/>
</dbReference>
<dbReference type="PANTHER" id="PTHR47997">
    <property type="entry name" value="MYB DOMAIN PROTEIN 55"/>
    <property type="match status" value="1"/>
</dbReference>
<comment type="subcellular location">
    <subcellularLocation>
        <location evidence="1">Nucleus</location>
    </subcellularLocation>
</comment>
<dbReference type="EMBL" id="OZ034821">
    <property type="protein sequence ID" value="CAL1406785.1"/>
    <property type="molecule type" value="Genomic_DNA"/>
</dbReference>
<evidence type="ECO:0000256" key="3">
    <source>
        <dbReference type="ARBA" id="ARBA00023015"/>
    </source>
</evidence>
<evidence type="ECO:0000256" key="5">
    <source>
        <dbReference type="ARBA" id="ARBA00023163"/>
    </source>
</evidence>
<dbReference type="Gene3D" id="1.10.10.60">
    <property type="entry name" value="Homeodomain-like"/>
    <property type="match status" value="2"/>
</dbReference>
<feature type="region of interest" description="Disordered" evidence="7">
    <location>
        <begin position="118"/>
        <end position="152"/>
    </location>
</feature>
<dbReference type="SUPFAM" id="SSF46689">
    <property type="entry name" value="Homeodomain-like"/>
    <property type="match status" value="1"/>
</dbReference>
<feature type="domain" description="Myb-like" evidence="8">
    <location>
        <begin position="9"/>
        <end position="61"/>
    </location>
</feature>
<evidence type="ECO:0000256" key="6">
    <source>
        <dbReference type="ARBA" id="ARBA00023242"/>
    </source>
</evidence>
<dbReference type="InterPro" id="IPR009057">
    <property type="entry name" value="Homeodomain-like_sf"/>
</dbReference>
<keyword evidence="5" id="KW-0804">Transcription</keyword>
<feature type="domain" description="HTH myb-type" evidence="9">
    <location>
        <begin position="62"/>
        <end position="116"/>
    </location>
</feature>
<dbReference type="FunFam" id="1.10.10.60:FF:000001">
    <property type="entry name" value="MYB-related transcription factor"/>
    <property type="match status" value="1"/>
</dbReference>
<dbReference type="InterPro" id="IPR001005">
    <property type="entry name" value="SANT/Myb"/>
</dbReference>
<evidence type="ECO:0000259" key="9">
    <source>
        <dbReference type="PROSITE" id="PS51294"/>
    </source>
</evidence>
<dbReference type="InterPro" id="IPR017930">
    <property type="entry name" value="Myb_dom"/>
</dbReference>
<keyword evidence="3" id="KW-0805">Transcription regulation</keyword>
<organism evidence="10 11">
    <name type="scientific">Linum trigynum</name>
    <dbReference type="NCBI Taxonomy" id="586398"/>
    <lineage>
        <taxon>Eukaryota</taxon>
        <taxon>Viridiplantae</taxon>
        <taxon>Streptophyta</taxon>
        <taxon>Embryophyta</taxon>
        <taxon>Tracheophyta</taxon>
        <taxon>Spermatophyta</taxon>
        <taxon>Magnoliopsida</taxon>
        <taxon>eudicotyledons</taxon>
        <taxon>Gunneridae</taxon>
        <taxon>Pentapetalae</taxon>
        <taxon>rosids</taxon>
        <taxon>fabids</taxon>
        <taxon>Malpighiales</taxon>
        <taxon>Linaceae</taxon>
        <taxon>Linum</taxon>
    </lineage>
</organism>
<keyword evidence="4" id="KW-0238">DNA-binding</keyword>
<gene>
    <name evidence="10" type="ORF">LTRI10_LOCUS46488</name>
</gene>
<evidence type="ECO:0000259" key="8">
    <source>
        <dbReference type="PROSITE" id="PS50090"/>
    </source>
</evidence>
<dbReference type="InterPro" id="IPR051953">
    <property type="entry name" value="Plant_SW-associated_TFs"/>
</dbReference>
<dbReference type="GO" id="GO:0003677">
    <property type="term" value="F:DNA binding"/>
    <property type="evidence" value="ECO:0007669"/>
    <property type="project" value="UniProtKB-KW"/>
</dbReference>
<dbReference type="PROSITE" id="PS51294">
    <property type="entry name" value="HTH_MYB"/>
    <property type="match status" value="2"/>
</dbReference>
<accession>A0AAV2G814</accession>
<dbReference type="CDD" id="cd00167">
    <property type="entry name" value="SANT"/>
    <property type="match status" value="2"/>
</dbReference>
<feature type="compositionally biased region" description="Low complexity" evidence="7">
    <location>
        <begin position="124"/>
        <end position="142"/>
    </location>
</feature>
<sequence>MVRAAFYDDNGLKKGAWSKEEDEKLRDYILRYGHWNWRELPKFAGLSRCGKSCRLRWMNYLRPDLKHGRFTQEEDDLIFHLYQQLGTKWSLIASKMPGRTDNEIKNYWHAHLKKRVGWTKNESRSTPSSSSSSRPQHSGSQTHVETDDVEAEGTTSSLASMVILESSPLSPEASSSGEQAAAVGSWEDGCMDGGLYGRRGTAERGQGIDSHYYQNCYDTISCTSGGGDFWSEPFVVDDSTIYGGGDSYNSDLQPYFWPWGGGDEDDDVDLMYRAMQELPDTTTTTSCLLSQQL</sequence>
<evidence type="ECO:0000313" key="10">
    <source>
        <dbReference type="EMBL" id="CAL1406785.1"/>
    </source>
</evidence>
<dbReference type="SMART" id="SM00717">
    <property type="entry name" value="SANT"/>
    <property type="match status" value="2"/>
</dbReference>
<feature type="domain" description="Myb-like" evidence="8">
    <location>
        <begin position="62"/>
        <end position="112"/>
    </location>
</feature>
<keyword evidence="11" id="KW-1185">Reference proteome</keyword>
<name>A0AAV2G814_9ROSI</name>
<reference evidence="10 11" key="1">
    <citation type="submission" date="2024-04" db="EMBL/GenBank/DDBJ databases">
        <authorList>
            <person name="Fracassetti M."/>
        </authorList>
    </citation>
    <scope>NUCLEOTIDE SEQUENCE [LARGE SCALE GENOMIC DNA]</scope>
</reference>